<feature type="compositionally biased region" description="Basic residues" evidence="5">
    <location>
        <begin position="103"/>
        <end position="114"/>
    </location>
</feature>
<keyword evidence="2" id="KW-0805">Transcription regulation</keyword>
<comment type="subcellular location">
    <subcellularLocation>
        <location evidence="1">Nucleus</location>
    </subcellularLocation>
</comment>
<evidence type="ECO:0000256" key="2">
    <source>
        <dbReference type="ARBA" id="ARBA00023015"/>
    </source>
</evidence>
<dbReference type="GO" id="GO:0006355">
    <property type="term" value="P:regulation of DNA-templated transcription"/>
    <property type="evidence" value="ECO:0007669"/>
    <property type="project" value="InterPro"/>
</dbReference>
<proteinExistence type="predicted"/>
<dbReference type="PANTHER" id="PTHR33124:SF40">
    <property type="entry name" value="TRANSCRIPTION FACTOR IBH1"/>
    <property type="match status" value="1"/>
</dbReference>
<evidence type="ECO:0000313" key="7">
    <source>
        <dbReference type="EMBL" id="KCW57993.1"/>
    </source>
</evidence>
<evidence type="ECO:0000256" key="1">
    <source>
        <dbReference type="ARBA" id="ARBA00004123"/>
    </source>
</evidence>
<dbReference type="FunCoup" id="A0A059AVW9">
    <property type="interactions" value="169"/>
</dbReference>
<sequence>MKNPQRSPTNPGSLRSRFTQVFLQSLLRIRKHNPTSSSSSSHGEFLKRCRRVKVAAYVSMARAVGTRRAWSRATLWRARNGERQRNLLYGRCSKSNSRERSLGKRKRKKKKKKKRDNEEHSFGHAKKLQKLVPGGEAMDFCCLLDETAHYIKCLITQVKVMRSIADFYSL</sequence>
<accession>A0A059AVW9</accession>
<reference evidence="7" key="1">
    <citation type="submission" date="2013-07" db="EMBL/GenBank/DDBJ databases">
        <title>The genome of Eucalyptus grandis.</title>
        <authorList>
            <person name="Schmutz J."/>
            <person name="Hayes R."/>
            <person name="Myburg A."/>
            <person name="Tuskan G."/>
            <person name="Grattapaglia D."/>
            <person name="Rokhsar D.S."/>
        </authorList>
    </citation>
    <scope>NUCLEOTIDE SEQUENCE</scope>
    <source>
        <tissue evidence="7">Leaf extractions</tissue>
    </source>
</reference>
<dbReference type="InParanoid" id="A0A059AVW9"/>
<evidence type="ECO:0000256" key="4">
    <source>
        <dbReference type="ARBA" id="ARBA00023242"/>
    </source>
</evidence>
<dbReference type="InterPro" id="IPR044549">
    <property type="entry name" value="bHLH_AtIBH1-like"/>
</dbReference>
<dbReference type="eggNOG" id="ENOG502S9NU">
    <property type="taxonomic scope" value="Eukaryota"/>
</dbReference>
<dbReference type="GO" id="GO:0005634">
    <property type="term" value="C:nucleus"/>
    <property type="evidence" value="ECO:0007669"/>
    <property type="project" value="UniProtKB-SubCell"/>
</dbReference>
<gene>
    <name evidence="7" type="ORF">EUGRSUZ_H00724</name>
</gene>
<name>A0A059AVW9_EUCGR</name>
<dbReference type="CDD" id="cd11444">
    <property type="entry name" value="bHLH_AtIBH1_like"/>
    <property type="match status" value="1"/>
</dbReference>
<organism evidence="7">
    <name type="scientific">Eucalyptus grandis</name>
    <name type="common">Flooded gum</name>
    <dbReference type="NCBI Taxonomy" id="71139"/>
    <lineage>
        <taxon>Eukaryota</taxon>
        <taxon>Viridiplantae</taxon>
        <taxon>Streptophyta</taxon>
        <taxon>Embryophyta</taxon>
        <taxon>Tracheophyta</taxon>
        <taxon>Spermatophyta</taxon>
        <taxon>Magnoliopsida</taxon>
        <taxon>eudicotyledons</taxon>
        <taxon>Gunneridae</taxon>
        <taxon>Pentapetalae</taxon>
        <taxon>rosids</taxon>
        <taxon>malvids</taxon>
        <taxon>Myrtales</taxon>
        <taxon>Myrtaceae</taxon>
        <taxon>Myrtoideae</taxon>
        <taxon>Eucalypteae</taxon>
        <taxon>Eucalyptus</taxon>
    </lineage>
</organism>
<keyword evidence="3" id="KW-0804">Transcription</keyword>
<evidence type="ECO:0000259" key="6">
    <source>
        <dbReference type="Pfam" id="PF26576"/>
    </source>
</evidence>
<dbReference type="OMA" id="CNIYREN"/>
<dbReference type="EMBL" id="KK198760">
    <property type="protein sequence ID" value="KCW57993.1"/>
    <property type="molecule type" value="Genomic_DNA"/>
</dbReference>
<feature type="region of interest" description="Disordered" evidence="5">
    <location>
        <begin position="94"/>
        <end position="124"/>
    </location>
</feature>
<dbReference type="Pfam" id="PF26576">
    <property type="entry name" value="IBH1_N"/>
    <property type="match status" value="1"/>
</dbReference>
<dbReference type="InterPro" id="IPR059002">
    <property type="entry name" value="IBH1_N"/>
</dbReference>
<evidence type="ECO:0000256" key="5">
    <source>
        <dbReference type="SAM" id="MobiDB-lite"/>
    </source>
</evidence>
<dbReference type="STRING" id="71139.A0A059AVW9"/>
<protein>
    <recommendedName>
        <fullName evidence="6">IBH1-like N-terminal domain-containing protein</fullName>
    </recommendedName>
</protein>
<keyword evidence="4" id="KW-0539">Nucleus</keyword>
<feature type="domain" description="IBH1-like N-terminal" evidence="6">
    <location>
        <begin position="15"/>
        <end position="79"/>
    </location>
</feature>
<dbReference type="PANTHER" id="PTHR33124">
    <property type="entry name" value="TRANSCRIPTION FACTOR IBH1-LIKE 1"/>
    <property type="match status" value="1"/>
</dbReference>
<dbReference type="InterPro" id="IPR044660">
    <property type="entry name" value="IBH1-like"/>
</dbReference>
<dbReference type="Gramene" id="KCW57993">
    <property type="protein sequence ID" value="KCW57993"/>
    <property type="gene ID" value="EUGRSUZ_H00724"/>
</dbReference>
<evidence type="ECO:0000256" key="3">
    <source>
        <dbReference type="ARBA" id="ARBA00023163"/>
    </source>
</evidence>
<dbReference type="AlphaFoldDB" id="A0A059AVW9"/>